<gene>
    <name evidence="2" type="ORF">C0630_09040</name>
</gene>
<reference evidence="2 3" key="1">
    <citation type="submission" date="2017-11" db="EMBL/GenBank/DDBJ databases">
        <title>Genome-resolved metagenomics identifies genetic mobility, metabolic interactions, and unexpected diversity in perchlorate-reducing communities.</title>
        <authorList>
            <person name="Barnum T.P."/>
            <person name="Figueroa I.A."/>
            <person name="Carlstrom C.I."/>
            <person name="Lucas L.N."/>
            <person name="Engelbrektson A.L."/>
            <person name="Coates J.D."/>
        </authorList>
    </citation>
    <scope>NUCLEOTIDE SEQUENCE [LARGE SCALE GENOMIC DNA]</scope>
    <source>
        <strain evidence="2">BM301</strain>
    </source>
</reference>
<accession>A0A2N6CWN6</accession>
<dbReference type="InterPro" id="IPR045584">
    <property type="entry name" value="Pilin-like"/>
</dbReference>
<feature type="transmembrane region" description="Helical" evidence="1">
    <location>
        <begin position="12"/>
        <end position="31"/>
    </location>
</feature>
<dbReference type="EMBL" id="PKUN01000010">
    <property type="protein sequence ID" value="PLX61681.1"/>
    <property type="molecule type" value="Genomic_DNA"/>
</dbReference>
<sequence length="158" mass="16770">MERGRPGQAGFTLVELVVVLLLVWVLMAVGMPRFFNQLTFLEWGFSDELGEAVRFGQKLAVATGCDTQVSISSTGYQLNQRASCNSGAFTTAVRLPGSDSAGYSGTAPSGVTLSATALYFDTLGRPRNSATNTLLTTATPITIGSRNITVEPQTGYVH</sequence>
<dbReference type="Pfam" id="PF07963">
    <property type="entry name" value="N_methyl"/>
    <property type="match status" value="1"/>
</dbReference>
<keyword evidence="1" id="KW-0812">Transmembrane</keyword>
<dbReference type="Proteomes" id="UP000235015">
    <property type="component" value="Unassembled WGS sequence"/>
</dbReference>
<dbReference type="NCBIfam" id="TIGR02532">
    <property type="entry name" value="IV_pilin_GFxxxE"/>
    <property type="match status" value="1"/>
</dbReference>
<dbReference type="AlphaFoldDB" id="A0A2N6CWN6"/>
<protein>
    <submittedName>
        <fullName evidence="2">Prepilin-type cleavage/methylation domain-containing protein</fullName>
    </submittedName>
</protein>
<evidence type="ECO:0000256" key="1">
    <source>
        <dbReference type="SAM" id="Phobius"/>
    </source>
</evidence>
<dbReference type="SUPFAM" id="SSF54523">
    <property type="entry name" value="Pili subunits"/>
    <property type="match status" value="1"/>
</dbReference>
<proteinExistence type="predicted"/>
<dbReference type="STRING" id="1111735.GCA_000428045_03850"/>
<dbReference type="InterPro" id="IPR012902">
    <property type="entry name" value="N_methyl_site"/>
</dbReference>
<evidence type="ECO:0000313" key="3">
    <source>
        <dbReference type="Proteomes" id="UP000235015"/>
    </source>
</evidence>
<organism evidence="2 3">
    <name type="scientific">Sedimenticola selenatireducens</name>
    <dbReference type="NCBI Taxonomy" id="191960"/>
    <lineage>
        <taxon>Bacteria</taxon>
        <taxon>Pseudomonadati</taxon>
        <taxon>Pseudomonadota</taxon>
        <taxon>Gammaproteobacteria</taxon>
        <taxon>Chromatiales</taxon>
        <taxon>Sedimenticolaceae</taxon>
        <taxon>Sedimenticola</taxon>
    </lineage>
</organism>
<name>A0A2N6CWN6_9GAMM</name>
<keyword evidence="1" id="KW-1133">Transmembrane helix</keyword>
<keyword evidence="1" id="KW-0472">Membrane</keyword>
<dbReference type="RefSeq" id="WP_273438976.1">
    <property type="nucleotide sequence ID" value="NZ_PKUN01000010.1"/>
</dbReference>
<dbReference type="PROSITE" id="PS00409">
    <property type="entry name" value="PROKAR_NTER_METHYL"/>
    <property type="match status" value="1"/>
</dbReference>
<comment type="caution">
    <text evidence="2">The sequence shown here is derived from an EMBL/GenBank/DDBJ whole genome shotgun (WGS) entry which is preliminary data.</text>
</comment>
<evidence type="ECO:0000313" key="2">
    <source>
        <dbReference type="EMBL" id="PLX61681.1"/>
    </source>
</evidence>